<proteinExistence type="predicted"/>
<name>A0A9X2G8Z2_9ACTN</name>
<evidence type="ECO:0000313" key="2">
    <source>
        <dbReference type="Proteomes" id="UP001139648"/>
    </source>
</evidence>
<keyword evidence="2" id="KW-1185">Reference proteome</keyword>
<reference evidence="1" key="1">
    <citation type="submission" date="2022-06" db="EMBL/GenBank/DDBJ databases">
        <title>Sequencing the genomes of 1000 actinobacteria strains.</title>
        <authorList>
            <person name="Klenk H.-P."/>
        </authorList>
    </citation>
    <scope>NUCLEOTIDE SEQUENCE</scope>
    <source>
        <strain evidence="1">DSM 46694</strain>
    </source>
</reference>
<dbReference type="Proteomes" id="UP001139648">
    <property type="component" value="Unassembled WGS sequence"/>
</dbReference>
<dbReference type="AlphaFoldDB" id="A0A9X2G8Z2"/>
<accession>A0A9X2G8Z2</accession>
<comment type="caution">
    <text evidence="1">The sequence shown here is derived from an EMBL/GenBank/DDBJ whole genome shotgun (WGS) entry which is preliminary data.</text>
</comment>
<gene>
    <name evidence="1" type="ORF">HD597_000034</name>
</gene>
<protein>
    <submittedName>
        <fullName evidence="1">Uncharacterized protein</fullName>
    </submittedName>
</protein>
<sequence>MIRPDPGLRARLEDGALTRGYGTRKTSRYIVDLLAALHPDSNRYAEAAESATTLVRALVHAACDMRTTSDQEPRPTNVRPGPELRVRIERGARQRNYRNLNPYLVDLLAALHPDPATHPEAAAAAVSVVDALLEAATRMTTSGAEPLQVTLDLNIPPVLARRAFEAA</sequence>
<dbReference type="RefSeq" id="WP_253739377.1">
    <property type="nucleotide sequence ID" value="NZ_BAABKA010000106.1"/>
</dbReference>
<organism evidence="1 2">
    <name type="scientific">Nonomuraea thailandensis</name>
    <dbReference type="NCBI Taxonomy" id="1188745"/>
    <lineage>
        <taxon>Bacteria</taxon>
        <taxon>Bacillati</taxon>
        <taxon>Actinomycetota</taxon>
        <taxon>Actinomycetes</taxon>
        <taxon>Streptosporangiales</taxon>
        <taxon>Streptosporangiaceae</taxon>
        <taxon>Nonomuraea</taxon>
    </lineage>
</organism>
<dbReference type="EMBL" id="JAMZEB010000001">
    <property type="protein sequence ID" value="MCP2353014.1"/>
    <property type="molecule type" value="Genomic_DNA"/>
</dbReference>
<evidence type="ECO:0000313" key="1">
    <source>
        <dbReference type="EMBL" id="MCP2353014.1"/>
    </source>
</evidence>